<evidence type="ECO:0000313" key="2">
    <source>
        <dbReference type="EMBL" id="QJA43217.1"/>
    </source>
</evidence>
<proteinExistence type="predicted"/>
<feature type="domain" description="C2H2-type" evidence="1">
    <location>
        <begin position="80"/>
        <end position="103"/>
    </location>
</feature>
<sequence length="103" mass="11185">MAFMILSRKEAGSDKCPKCSRLNVDFVDLGEDMLACFDCGGVFLTKRGRIKARVRPSVVEFVTTVSSDMVPEVSPEAPGFTCGTCGKVMKTKLALSGHLRSHK</sequence>
<protein>
    <recommendedName>
        <fullName evidence="1">C2H2-type domain-containing protein</fullName>
    </recommendedName>
</protein>
<dbReference type="PROSITE" id="PS00028">
    <property type="entry name" value="ZINC_FINGER_C2H2_1"/>
    <property type="match status" value="1"/>
</dbReference>
<dbReference type="InterPro" id="IPR036236">
    <property type="entry name" value="Znf_C2H2_sf"/>
</dbReference>
<gene>
    <name evidence="3" type="ORF">MM415A00275_0003</name>
    <name evidence="2" type="ORF">MM415B00324_0047</name>
</gene>
<name>A0A6H1Z754_9ZZZZ</name>
<dbReference type="InterPro" id="IPR013087">
    <property type="entry name" value="Znf_C2H2_type"/>
</dbReference>
<evidence type="ECO:0000259" key="1">
    <source>
        <dbReference type="PROSITE" id="PS50157"/>
    </source>
</evidence>
<reference evidence="2" key="1">
    <citation type="submission" date="2020-03" db="EMBL/GenBank/DDBJ databases">
        <title>The deep terrestrial virosphere.</title>
        <authorList>
            <person name="Holmfeldt K."/>
            <person name="Nilsson E."/>
            <person name="Simone D."/>
            <person name="Lopez-Fernandez M."/>
            <person name="Wu X."/>
            <person name="de Brujin I."/>
            <person name="Lundin D."/>
            <person name="Andersson A."/>
            <person name="Bertilsson S."/>
            <person name="Dopson M."/>
        </authorList>
    </citation>
    <scope>NUCLEOTIDE SEQUENCE</scope>
    <source>
        <strain evidence="3">MM415A00275</strain>
        <strain evidence="2">MM415B00324</strain>
    </source>
</reference>
<evidence type="ECO:0000313" key="3">
    <source>
        <dbReference type="EMBL" id="QJA83498.1"/>
    </source>
</evidence>
<dbReference type="EMBL" id="MT142512">
    <property type="protein sequence ID" value="QJA83498.1"/>
    <property type="molecule type" value="Genomic_DNA"/>
</dbReference>
<dbReference type="SUPFAM" id="SSF57667">
    <property type="entry name" value="beta-beta-alpha zinc fingers"/>
    <property type="match status" value="1"/>
</dbReference>
<dbReference type="EMBL" id="MT141562">
    <property type="protein sequence ID" value="QJA43217.1"/>
    <property type="molecule type" value="Genomic_DNA"/>
</dbReference>
<dbReference type="AlphaFoldDB" id="A0A6H1Z754"/>
<accession>A0A6H1Z754</accession>
<organism evidence="2">
    <name type="scientific">viral metagenome</name>
    <dbReference type="NCBI Taxonomy" id="1070528"/>
    <lineage>
        <taxon>unclassified sequences</taxon>
        <taxon>metagenomes</taxon>
        <taxon>organismal metagenomes</taxon>
    </lineage>
</organism>
<dbReference type="PROSITE" id="PS50157">
    <property type="entry name" value="ZINC_FINGER_C2H2_2"/>
    <property type="match status" value="1"/>
</dbReference>